<keyword evidence="1" id="KW-0689">Ribosomal protein</keyword>
<gene>
    <name evidence="3" type="ORF">IAA08_09445</name>
</gene>
<dbReference type="AlphaFoldDB" id="A0A9D2D3W8"/>
<protein>
    <submittedName>
        <fullName evidence="3">KOW domain-containing RNA-binding protein</fullName>
    </submittedName>
</protein>
<evidence type="ECO:0000256" key="1">
    <source>
        <dbReference type="ARBA" id="ARBA00022980"/>
    </source>
</evidence>
<accession>A0A9D2D3W8</accession>
<name>A0A9D2D3W8_9FIRM</name>
<dbReference type="GO" id="GO:0005840">
    <property type="term" value="C:ribosome"/>
    <property type="evidence" value="ECO:0007669"/>
    <property type="project" value="UniProtKB-KW"/>
</dbReference>
<proteinExistence type="predicted"/>
<sequence length="85" mass="9793">MTEIFAVSTSGHDKNKLYVIVGKDDRWFYLADGIRKTAEHPKKKNVKHIQVIKNVPEEIRIVLKSSDTLSDLNIKRAIKLYLNAE</sequence>
<dbReference type="InterPro" id="IPR041985">
    <property type="entry name" value="Ribosomal_eL14_KOW"/>
</dbReference>
<dbReference type="SUPFAM" id="SSF50104">
    <property type="entry name" value="Translation proteins SH3-like domain"/>
    <property type="match status" value="1"/>
</dbReference>
<evidence type="ECO:0000313" key="4">
    <source>
        <dbReference type="Proteomes" id="UP000824024"/>
    </source>
</evidence>
<dbReference type="EMBL" id="DXCH01000261">
    <property type="protein sequence ID" value="HIZ08146.1"/>
    <property type="molecule type" value="Genomic_DNA"/>
</dbReference>
<comment type="caution">
    <text evidence="3">The sequence shown here is derived from an EMBL/GenBank/DDBJ whole genome shotgun (WGS) entry which is preliminary data.</text>
</comment>
<organism evidence="3 4">
    <name type="scientific">Candidatus Eubacterium avistercoris</name>
    <dbReference type="NCBI Taxonomy" id="2838567"/>
    <lineage>
        <taxon>Bacteria</taxon>
        <taxon>Bacillati</taxon>
        <taxon>Bacillota</taxon>
        <taxon>Clostridia</taxon>
        <taxon>Eubacteriales</taxon>
        <taxon>Eubacteriaceae</taxon>
        <taxon>Eubacterium</taxon>
    </lineage>
</organism>
<reference evidence="3" key="1">
    <citation type="journal article" date="2021" name="PeerJ">
        <title>Extensive microbial diversity within the chicken gut microbiome revealed by metagenomics and culture.</title>
        <authorList>
            <person name="Gilroy R."/>
            <person name="Ravi A."/>
            <person name="Getino M."/>
            <person name="Pursley I."/>
            <person name="Horton D.L."/>
            <person name="Alikhan N.F."/>
            <person name="Baker D."/>
            <person name="Gharbi K."/>
            <person name="Hall N."/>
            <person name="Watson M."/>
            <person name="Adriaenssens E.M."/>
            <person name="Foster-Nyarko E."/>
            <person name="Jarju S."/>
            <person name="Secka A."/>
            <person name="Antonio M."/>
            <person name="Oren A."/>
            <person name="Chaudhuri R.R."/>
            <person name="La Ragione R."/>
            <person name="Hildebrand F."/>
            <person name="Pallen M.J."/>
        </authorList>
    </citation>
    <scope>NUCLEOTIDE SEQUENCE</scope>
    <source>
        <strain evidence="3">CHK192-9172</strain>
    </source>
</reference>
<dbReference type="InterPro" id="IPR008991">
    <property type="entry name" value="Translation_prot_SH3-like_sf"/>
</dbReference>
<dbReference type="GO" id="GO:1990904">
    <property type="term" value="C:ribonucleoprotein complex"/>
    <property type="evidence" value="ECO:0007669"/>
    <property type="project" value="UniProtKB-KW"/>
</dbReference>
<evidence type="ECO:0000313" key="3">
    <source>
        <dbReference type="EMBL" id="HIZ08146.1"/>
    </source>
</evidence>
<dbReference type="CDD" id="cd06088">
    <property type="entry name" value="KOW_RPL14"/>
    <property type="match status" value="1"/>
</dbReference>
<keyword evidence="2" id="KW-0687">Ribonucleoprotein</keyword>
<reference evidence="3" key="2">
    <citation type="submission" date="2021-04" db="EMBL/GenBank/DDBJ databases">
        <authorList>
            <person name="Gilroy R."/>
        </authorList>
    </citation>
    <scope>NUCLEOTIDE SEQUENCE</scope>
    <source>
        <strain evidence="3">CHK192-9172</strain>
    </source>
</reference>
<dbReference type="Proteomes" id="UP000824024">
    <property type="component" value="Unassembled WGS sequence"/>
</dbReference>
<evidence type="ECO:0000256" key="2">
    <source>
        <dbReference type="ARBA" id="ARBA00023274"/>
    </source>
</evidence>